<reference evidence="2 3" key="1">
    <citation type="submission" date="2016-08" db="EMBL/GenBank/DDBJ databases">
        <authorList>
            <person name="Seilhamer J.J."/>
        </authorList>
    </citation>
    <scope>NUCLEOTIDE SEQUENCE [LARGE SCALE GENOMIC DNA]</scope>
    <source>
        <strain evidence="2">ING2-E5A</strain>
    </source>
</reference>
<dbReference type="Proteomes" id="UP000178485">
    <property type="component" value="Chromosome i"/>
</dbReference>
<name>A0A1G4GB02_9BACT</name>
<dbReference type="AlphaFoldDB" id="A0A1G4GB02"/>
<protein>
    <recommendedName>
        <fullName evidence="1">HTH cro/C1-type domain-containing protein</fullName>
    </recommendedName>
</protein>
<evidence type="ECO:0000313" key="2">
    <source>
        <dbReference type="EMBL" id="SCM59714.1"/>
    </source>
</evidence>
<organism evidence="2 3">
    <name type="scientific">Petrimonas mucosa</name>
    <dbReference type="NCBI Taxonomy" id="1642646"/>
    <lineage>
        <taxon>Bacteria</taxon>
        <taxon>Pseudomonadati</taxon>
        <taxon>Bacteroidota</taxon>
        <taxon>Bacteroidia</taxon>
        <taxon>Bacteroidales</taxon>
        <taxon>Dysgonomonadaceae</taxon>
        <taxon>Petrimonas</taxon>
    </lineage>
</organism>
<dbReference type="Pfam" id="PF01381">
    <property type="entry name" value="HTH_3"/>
    <property type="match status" value="1"/>
</dbReference>
<feature type="domain" description="HTH cro/C1-type" evidence="1">
    <location>
        <begin position="5"/>
        <end position="58"/>
    </location>
</feature>
<sequence length="120" mass="13638">MGLNLQRIRRYLGVKQTTLAAELGMSQPEISRLERQKVIDGERLQQISDILGISPEVIITFDVNKTISTINASPAGQNKRVTGKPDLSEKIVELYERLLESEREKGKLMEQHGETYRTKN</sequence>
<dbReference type="Gene3D" id="1.10.260.40">
    <property type="entry name" value="lambda repressor-like DNA-binding domains"/>
    <property type="match status" value="1"/>
</dbReference>
<dbReference type="KEGG" id="pmuc:ING2E5A_2919"/>
<dbReference type="SMART" id="SM00530">
    <property type="entry name" value="HTH_XRE"/>
    <property type="match status" value="1"/>
</dbReference>
<dbReference type="SUPFAM" id="SSF47413">
    <property type="entry name" value="lambda repressor-like DNA-binding domains"/>
    <property type="match status" value="1"/>
</dbReference>
<proteinExistence type="predicted"/>
<dbReference type="EMBL" id="LT608328">
    <property type="protein sequence ID" value="SCM59714.1"/>
    <property type="molecule type" value="Genomic_DNA"/>
</dbReference>
<gene>
    <name evidence="2" type="ORF">ING2E5A_2919</name>
</gene>
<dbReference type="InterPro" id="IPR010982">
    <property type="entry name" value="Lambda_DNA-bd_dom_sf"/>
</dbReference>
<evidence type="ECO:0000259" key="1">
    <source>
        <dbReference type="PROSITE" id="PS50943"/>
    </source>
</evidence>
<dbReference type="InterPro" id="IPR001387">
    <property type="entry name" value="Cro/C1-type_HTH"/>
</dbReference>
<dbReference type="PROSITE" id="PS50943">
    <property type="entry name" value="HTH_CROC1"/>
    <property type="match status" value="1"/>
</dbReference>
<accession>A0A1G4GB02</accession>
<keyword evidence="3" id="KW-1185">Reference proteome</keyword>
<dbReference type="STRING" id="1642646.ING2E5A_2919"/>
<dbReference type="CDD" id="cd00093">
    <property type="entry name" value="HTH_XRE"/>
    <property type="match status" value="1"/>
</dbReference>
<evidence type="ECO:0000313" key="3">
    <source>
        <dbReference type="Proteomes" id="UP000178485"/>
    </source>
</evidence>
<dbReference type="GO" id="GO:0003677">
    <property type="term" value="F:DNA binding"/>
    <property type="evidence" value="ECO:0007669"/>
    <property type="project" value="InterPro"/>
</dbReference>